<proteinExistence type="predicted"/>
<organism evidence="1 2">
    <name type="scientific">Hypoxylon rubiginosum</name>
    <dbReference type="NCBI Taxonomy" id="110542"/>
    <lineage>
        <taxon>Eukaryota</taxon>
        <taxon>Fungi</taxon>
        <taxon>Dikarya</taxon>
        <taxon>Ascomycota</taxon>
        <taxon>Pezizomycotina</taxon>
        <taxon>Sordariomycetes</taxon>
        <taxon>Xylariomycetidae</taxon>
        <taxon>Xylariales</taxon>
        <taxon>Hypoxylaceae</taxon>
        <taxon>Hypoxylon</taxon>
    </lineage>
</organism>
<evidence type="ECO:0000313" key="2">
    <source>
        <dbReference type="Proteomes" id="UP001497680"/>
    </source>
</evidence>
<keyword evidence="2" id="KW-1185">Reference proteome</keyword>
<gene>
    <name evidence="1" type="ORF">F4821DRAFT_229089</name>
</gene>
<protein>
    <submittedName>
        <fullName evidence="1">HET-domain-containing protein</fullName>
    </submittedName>
</protein>
<sequence>MESRCQYCAALSISDLVDLAKKEFSNWEMPKRAFYQHHRSLDDLELSANNGCDFCMLILDCFKGTSVNDGDPTWIWRQEWIGRACKLEDSMFSFAKKLPTTDISIHIGASHVPAWETLDDVRVFDNIFINFGPIRDFKDLDAYGPLKLTLTIPWDDQVRVGNYRIGRFPTTADIGSELNFNIARSWLKNCQEKHPTCITYGTSQLPTRVIDVGASEGMRSIRIIHSEGMNGQYIALSHCWGGRISPVLTIETLHQFQESLPFDALPANFRDAIIITRQLGIRYLWIDSLCILQNPHPGSEDHDSKRDWEKECTRMGMYYGNSTLTISALTSERSTQGILKCLDNLPNPRPVKLRVYPDDEHSYEVTVQNIAYEEEETLKDLNENSALAVRGWTFQEGLLSPRQLCYGKRQIYWKCRHGFEAGDGLPSSPDHRTPQFDFHVLSPVLHGNLLSRPRRLVINTEGLLVEYCRLVTIYSTKKLTYKSDKLPAFSSLAQSIHSALPDKCEYLAGLWSHDFLRGLIWHRQSSTAIHSLEYRAPSWSWAVTDDAISYYQPSEFTIVKFNLQLLDWDITFRDPGNPFGETKAGHVIVQGRTVPLIRTQQEVMINDDRKTDIGTASYDETDSDIRPSAISGRDIVFVILKDDGSLIEVRNPMFTELEGLVIDSNAFLPAEHIVLLIGIRRYDEGGENAECLILREVIGENPKAFKRVGHLEITYPTQTYIETWGSQVLRLI</sequence>
<dbReference type="Proteomes" id="UP001497680">
    <property type="component" value="Unassembled WGS sequence"/>
</dbReference>
<evidence type="ECO:0000313" key="1">
    <source>
        <dbReference type="EMBL" id="KAI6090331.1"/>
    </source>
</evidence>
<reference evidence="1 2" key="1">
    <citation type="journal article" date="2022" name="New Phytol.">
        <title>Ecological generalism drives hyperdiversity of secondary metabolite gene clusters in xylarialean endophytes.</title>
        <authorList>
            <person name="Franco M.E.E."/>
            <person name="Wisecaver J.H."/>
            <person name="Arnold A.E."/>
            <person name="Ju Y.M."/>
            <person name="Slot J.C."/>
            <person name="Ahrendt S."/>
            <person name="Moore L.P."/>
            <person name="Eastman K.E."/>
            <person name="Scott K."/>
            <person name="Konkel Z."/>
            <person name="Mondo S.J."/>
            <person name="Kuo A."/>
            <person name="Hayes R.D."/>
            <person name="Haridas S."/>
            <person name="Andreopoulos B."/>
            <person name="Riley R."/>
            <person name="LaButti K."/>
            <person name="Pangilinan J."/>
            <person name="Lipzen A."/>
            <person name="Amirebrahimi M."/>
            <person name="Yan J."/>
            <person name="Adam C."/>
            <person name="Keymanesh K."/>
            <person name="Ng V."/>
            <person name="Louie K."/>
            <person name="Northen T."/>
            <person name="Drula E."/>
            <person name="Henrissat B."/>
            <person name="Hsieh H.M."/>
            <person name="Youens-Clark K."/>
            <person name="Lutzoni F."/>
            <person name="Miadlikowska J."/>
            <person name="Eastwood D.C."/>
            <person name="Hamelin R.C."/>
            <person name="Grigoriev I.V."/>
            <person name="U'Ren J.M."/>
        </authorList>
    </citation>
    <scope>NUCLEOTIDE SEQUENCE [LARGE SCALE GENOMIC DNA]</scope>
    <source>
        <strain evidence="1 2">ER1909</strain>
    </source>
</reference>
<comment type="caution">
    <text evidence="1">The sequence shown here is derived from an EMBL/GenBank/DDBJ whole genome shotgun (WGS) entry which is preliminary data.</text>
</comment>
<accession>A0ACC0DC59</accession>
<name>A0ACC0DC59_9PEZI</name>
<dbReference type="EMBL" id="MU394291">
    <property type="protein sequence ID" value="KAI6090331.1"/>
    <property type="molecule type" value="Genomic_DNA"/>
</dbReference>